<accession>A0ABU8YT26</accession>
<dbReference type="EMBL" id="JBBLXS010000358">
    <property type="protein sequence ID" value="MEK0187431.1"/>
    <property type="molecule type" value="Genomic_DNA"/>
</dbReference>
<sequence>MLCQIWQTGGGLPETQAGLYGQFVDWVYDWKADDAILNQREAIDTAKLWIGAIHLWLPLQTTQYGYIA</sequence>
<protein>
    <submittedName>
        <fullName evidence="1">Uncharacterized protein</fullName>
    </submittedName>
</protein>
<keyword evidence="2" id="KW-1185">Reference proteome</keyword>
<reference evidence="1 2" key="1">
    <citation type="journal article" date="2020" name="Harmful Algae">
        <title>Molecular and morphological characterization of a novel dihydroanatoxin-a producing Microcoleus species (cyanobacteria) from the Russian River, California, USA.</title>
        <authorList>
            <person name="Conklin K.Y."/>
            <person name="Stancheva R."/>
            <person name="Otten T.G."/>
            <person name="Fadness R."/>
            <person name="Boyer G.L."/>
            <person name="Read B."/>
            <person name="Zhang X."/>
            <person name="Sheath R.G."/>
        </authorList>
    </citation>
    <scope>NUCLEOTIDE SEQUENCE [LARGE SCALE GENOMIC DNA]</scope>
    <source>
        <strain evidence="1 2">PTRS2</strain>
    </source>
</reference>
<evidence type="ECO:0000313" key="2">
    <source>
        <dbReference type="Proteomes" id="UP001384579"/>
    </source>
</evidence>
<organism evidence="1 2">
    <name type="scientific">Microcoleus anatoxicus PTRS2</name>
    <dbReference type="NCBI Taxonomy" id="2705321"/>
    <lineage>
        <taxon>Bacteria</taxon>
        <taxon>Bacillati</taxon>
        <taxon>Cyanobacteriota</taxon>
        <taxon>Cyanophyceae</taxon>
        <taxon>Oscillatoriophycideae</taxon>
        <taxon>Oscillatoriales</taxon>
        <taxon>Microcoleaceae</taxon>
        <taxon>Microcoleus</taxon>
        <taxon>Microcoleus anatoxicus</taxon>
    </lineage>
</organism>
<comment type="caution">
    <text evidence="1">The sequence shown here is derived from an EMBL/GenBank/DDBJ whole genome shotgun (WGS) entry which is preliminary data.</text>
</comment>
<evidence type="ECO:0000313" key="1">
    <source>
        <dbReference type="EMBL" id="MEK0187431.1"/>
    </source>
</evidence>
<gene>
    <name evidence="1" type="ORF">WMG39_21620</name>
</gene>
<dbReference type="RefSeq" id="WP_340541803.1">
    <property type="nucleotide sequence ID" value="NZ_JBBLXS010000358.1"/>
</dbReference>
<dbReference type="Proteomes" id="UP001384579">
    <property type="component" value="Unassembled WGS sequence"/>
</dbReference>
<name>A0ABU8YT26_9CYAN</name>
<proteinExistence type="predicted"/>